<organism evidence="1 2">
    <name type="scientific">Sphingomonas changbaiensis NBRC 104936</name>
    <dbReference type="NCBI Taxonomy" id="1219043"/>
    <lineage>
        <taxon>Bacteria</taxon>
        <taxon>Pseudomonadati</taxon>
        <taxon>Pseudomonadota</taxon>
        <taxon>Alphaproteobacteria</taxon>
        <taxon>Sphingomonadales</taxon>
        <taxon>Sphingomonadaceae</taxon>
        <taxon>Sphingomonas</taxon>
    </lineage>
</organism>
<accession>A0A0E9MSG8</accession>
<reference evidence="1 2" key="1">
    <citation type="submission" date="2015-04" db="EMBL/GenBank/DDBJ databases">
        <title>Whole genome shotgun sequence of Sphingomonas changbaiensis NBRC 104936.</title>
        <authorList>
            <person name="Katano-Makiyama Y."/>
            <person name="Hosoyama A."/>
            <person name="Hashimoto M."/>
            <person name="Noguchi M."/>
            <person name="Tsuchikane K."/>
            <person name="Ohji S."/>
            <person name="Yamazoe A."/>
            <person name="Ichikawa N."/>
            <person name="Kimura A."/>
            <person name="Fujita N."/>
        </authorList>
    </citation>
    <scope>NUCLEOTIDE SEQUENCE [LARGE SCALE GENOMIC DNA]</scope>
    <source>
        <strain evidence="1 2">NBRC 104936</strain>
    </source>
</reference>
<sequence length="77" mass="8623">MLHALALGGRIGHRRHPQTGKIVAVDCFTREGFVLADCTTGVFRRLKRRRLIASQGGQPYRISRDGLAAVRPQLDQR</sequence>
<dbReference type="Proteomes" id="UP000033202">
    <property type="component" value="Unassembled WGS sequence"/>
</dbReference>
<evidence type="ECO:0000313" key="2">
    <source>
        <dbReference type="Proteomes" id="UP000033202"/>
    </source>
</evidence>
<protein>
    <submittedName>
        <fullName evidence="1">Uncharacterized protein</fullName>
    </submittedName>
</protein>
<evidence type="ECO:0000313" key="1">
    <source>
        <dbReference type="EMBL" id="GAO40413.1"/>
    </source>
</evidence>
<dbReference type="Pfam" id="PF09857">
    <property type="entry name" value="YjhX_toxin"/>
    <property type="match status" value="1"/>
</dbReference>
<keyword evidence="2" id="KW-1185">Reference proteome</keyword>
<dbReference type="NCBIfam" id="NF010240">
    <property type="entry name" value="PRK13687.1"/>
    <property type="match status" value="1"/>
</dbReference>
<name>A0A0E9MSG8_9SPHN</name>
<dbReference type="AlphaFoldDB" id="A0A0E9MSG8"/>
<gene>
    <name evidence="1" type="ORF">SCH01S_48_00720</name>
</gene>
<dbReference type="InterPro" id="IPR018654">
    <property type="entry name" value="YjhX_toxin"/>
</dbReference>
<dbReference type="EMBL" id="BBWU01000048">
    <property type="protein sequence ID" value="GAO40413.1"/>
    <property type="molecule type" value="Genomic_DNA"/>
</dbReference>
<comment type="caution">
    <text evidence="1">The sequence shown here is derived from an EMBL/GenBank/DDBJ whole genome shotgun (WGS) entry which is preliminary data.</text>
</comment>
<proteinExistence type="predicted"/>